<dbReference type="PROSITE" id="PS51257">
    <property type="entry name" value="PROKAR_LIPOPROTEIN"/>
    <property type="match status" value="1"/>
</dbReference>
<feature type="chain" id="PRO_5046671588" evidence="1">
    <location>
        <begin position="19"/>
        <end position="632"/>
    </location>
</feature>
<organism evidence="2 3">
    <name type="scientific">Chitinophaga defluvii</name>
    <dbReference type="NCBI Taxonomy" id="3163343"/>
    <lineage>
        <taxon>Bacteria</taxon>
        <taxon>Pseudomonadati</taxon>
        <taxon>Bacteroidota</taxon>
        <taxon>Chitinophagia</taxon>
        <taxon>Chitinophagales</taxon>
        <taxon>Chitinophagaceae</taxon>
        <taxon>Chitinophaga</taxon>
    </lineage>
</organism>
<protein>
    <submittedName>
        <fullName evidence="2">Uncharacterized protein</fullName>
    </submittedName>
</protein>
<comment type="caution">
    <text evidence="2">The sequence shown here is derived from an EMBL/GenBank/DDBJ whole genome shotgun (WGS) entry which is preliminary data.</text>
</comment>
<keyword evidence="1" id="KW-0732">Signal</keyword>
<reference evidence="2 3" key="1">
    <citation type="submission" date="2024-06" db="EMBL/GenBank/DDBJ databases">
        <title>Chitinophaga defluvii sp. nov., isolated from municipal sewage.</title>
        <authorList>
            <person name="Zhang L."/>
        </authorList>
    </citation>
    <scope>NUCLEOTIDE SEQUENCE [LARGE SCALE GENOMIC DNA]</scope>
    <source>
        <strain evidence="2 3">H8</strain>
    </source>
</reference>
<sequence length="632" mass="69143">MRKILVVLLTLLSVAACKKGTEKDNTTGPITKPPVSVAVKNSKGQPGQLFVYNTTHIINKDTVHAKIGGTDMVLYKTGDNELTAIIPAVAAGTYNIAFKVGEQPYTASATVDAYVAIKNPDEVATKLVTNINVYLNKFEEINADTMSLKIGMAEMNYLKAYKKAFTEQWAKLTTTEKQEVVYYLREIIPDPALFTTLEANNDNGNRTTATSVSIEEVGFNILKVFVVAIAGAELVGEYGYKVANAVRKLSPAKGTALAIGTGLCVGAGMIYIHEKYKDNVKYQFILEKVNKLISLLNPFDKKALTARTTAVADQLVFQHKVALNIQLMGDYRSVQASDINSSNATLKSYIGIDATLEKIWTGIKSMTDGLLAILSIDSPLPAYEKCILPTAKISEKAITPGLLSIKNVSDATVKLTATTEGGWQITAESTNGLSGEKEFTFDAVYTFNELNITKTQNAAGKLTTANPILGWYVGSYHLHGTLANGFPNPTAERSVPVYAYFYTADEATAKCIVYIKKSLPRQSGVFDKVTVSLSGSSKHEIYSPGWGKYYGVGKQVSYYLPTAVVTPRESLTSRPEDYAVLFYMWDNRTDYYYYTSWDAKYTGLTAPAALTADELQTINDFILSSSREEVLN</sequence>
<name>A0ABV2TEB4_9BACT</name>
<keyword evidence="3" id="KW-1185">Reference proteome</keyword>
<evidence type="ECO:0000313" key="3">
    <source>
        <dbReference type="Proteomes" id="UP001549749"/>
    </source>
</evidence>
<feature type="signal peptide" evidence="1">
    <location>
        <begin position="1"/>
        <end position="18"/>
    </location>
</feature>
<evidence type="ECO:0000313" key="2">
    <source>
        <dbReference type="EMBL" id="MET7001352.1"/>
    </source>
</evidence>
<dbReference type="EMBL" id="JBEXAC010000003">
    <property type="protein sequence ID" value="MET7001352.1"/>
    <property type="molecule type" value="Genomic_DNA"/>
</dbReference>
<accession>A0ABV2TEB4</accession>
<proteinExistence type="predicted"/>
<evidence type="ECO:0000256" key="1">
    <source>
        <dbReference type="SAM" id="SignalP"/>
    </source>
</evidence>
<dbReference type="RefSeq" id="WP_354663921.1">
    <property type="nucleotide sequence ID" value="NZ_JBEXAC010000003.1"/>
</dbReference>
<gene>
    <name evidence="2" type="ORF">ABR189_28470</name>
</gene>
<dbReference type="Proteomes" id="UP001549749">
    <property type="component" value="Unassembled WGS sequence"/>
</dbReference>